<dbReference type="SUPFAM" id="SSF55874">
    <property type="entry name" value="ATPase domain of HSP90 chaperone/DNA topoisomerase II/histidine kinase"/>
    <property type="match status" value="1"/>
</dbReference>
<evidence type="ECO:0000256" key="12">
    <source>
        <dbReference type="ARBA" id="ARBA00022989"/>
    </source>
</evidence>
<evidence type="ECO:0000256" key="7">
    <source>
        <dbReference type="ARBA" id="ARBA00022679"/>
    </source>
</evidence>
<evidence type="ECO:0000256" key="3">
    <source>
        <dbReference type="ARBA" id="ARBA00012438"/>
    </source>
</evidence>
<dbReference type="PROSITE" id="PS50109">
    <property type="entry name" value="HIS_KIN"/>
    <property type="match status" value="1"/>
</dbReference>
<keyword evidence="8 15" id="KW-0812">Transmembrane</keyword>
<evidence type="ECO:0000259" key="16">
    <source>
        <dbReference type="PROSITE" id="PS50109"/>
    </source>
</evidence>
<keyword evidence="14 15" id="KW-0472">Membrane</keyword>
<dbReference type="GO" id="GO:0005524">
    <property type="term" value="F:ATP binding"/>
    <property type="evidence" value="ECO:0007669"/>
    <property type="project" value="UniProtKB-KW"/>
</dbReference>
<dbReference type="RefSeq" id="WP_162125927.1">
    <property type="nucleotide sequence ID" value="NZ_OCND01000007.1"/>
</dbReference>
<comment type="catalytic activity">
    <reaction evidence="1">
        <text>ATP + protein L-histidine = ADP + protein N-phospho-L-histidine.</text>
        <dbReference type="EC" id="2.7.13.3"/>
    </reaction>
</comment>
<evidence type="ECO:0000256" key="4">
    <source>
        <dbReference type="ARBA" id="ARBA00022475"/>
    </source>
</evidence>
<evidence type="ECO:0000313" key="19">
    <source>
        <dbReference type="Proteomes" id="UP000219374"/>
    </source>
</evidence>
<evidence type="ECO:0000256" key="9">
    <source>
        <dbReference type="ARBA" id="ARBA00022741"/>
    </source>
</evidence>
<gene>
    <name evidence="18" type="ORF">SAMN06296416_10737</name>
</gene>
<evidence type="ECO:0000313" key="18">
    <source>
        <dbReference type="EMBL" id="SOD55359.1"/>
    </source>
</evidence>
<evidence type="ECO:0000256" key="13">
    <source>
        <dbReference type="ARBA" id="ARBA00023012"/>
    </source>
</evidence>
<evidence type="ECO:0000256" key="1">
    <source>
        <dbReference type="ARBA" id="ARBA00000085"/>
    </source>
</evidence>
<accession>A0A286D9M6</accession>
<keyword evidence="6" id="KW-0597">Phosphoprotein</keyword>
<dbReference type="SMART" id="SM00388">
    <property type="entry name" value="HisKA"/>
    <property type="match status" value="1"/>
</dbReference>
<proteinExistence type="predicted"/>
<dbReference type="SMART" id="SM00304">
    <property type="entry name" value="HAMP"/>
    <property type="match status" value="1"/>
</dbReference>
<dbReference type="PANTHER" id="PTHR44936">
    <property type="entry name" value="SENSOR PROTEIN CREC"/>
    <property type="match status" value="1"/>
</dbReference>
<dbReference type="EMBL" id="OCND01000007">
    <property type="protein sequence ID" value="SOD55359.1"/>
    <property type="molecule type" value="Genomic_DNA"/>
</dbReference>
<dbReference type="Gene3D" id="3.30.565.10">
    <property type="entry name" value="Histidine kinase-like ATPase, C-terminal domain"/>
    <property type="match status" value="1"/>
</dbReference>
<keyword evidence="13" id="KW-0902">Two-component regulatory system</keyword>
<dbReference type="Pfam" id="PF00512">
    <property type="entry name" value="HisKA"/>
    <property type="match status" value="1"/>
</dbReference>
<dbReference type="PRINTS" id="PR00344">
    <property type="entry name" value="BCTRLSENSOR"/>
</dbReference>
<organism evidence="18 19">
    <name type="scientific">Pseudoxanthomonas wuyuanensis</name>
    <dbReference type="NCBI Taxonomy" id="1073196"/>
    <lineage>
        <taxon>Bacteria</taxon>
        <taxon>Pseudomonadati</taxon>
        <taxon>Pseudomonadota</taxon>
        <taxon>Gammaproteobacteria</taxon>
        <taxon>Lysobacterales</taxon>
        <taxon>Lysobacteraceae</taxon>
        <taxon>Pseudoxanthomonas</taxon>
    </lineage>
</organism>
<dbReference type="InterPro" id="IPR003594">
    <property type="entry name" value="HATPase_dom"/>
</dbReference>
<evidence type="ECO:0000259" key="17">
    <source>
        <dbReference type="PROSITE" id="PS50885"/>
    </source>
</evidence>
<keyword evidence="7" id="KW-0808">Transferase</keyword>
<keyword evidence="11" id="KW-0067">ATP-binding</keyword>
<name>A0A286D9M6_9GAMM</name>
<keyword evidence="19" id="KW-1185">Reference proteome</keyword>
<feature type="transmembrane region" description="Helical" evidence="15">
    <location>
        <begin position="148"/>
        <end position="168"/>
    </location>
</feature>
<dbReference type="CDD" id="cd00075">
    <property type="entry name" value="HATPase"/>
    <property type="match status" value="1"/>
</dbReference>
<dbReference type="AlphaFoldDB" id="A0A286D9M6"/>
<evidence type="ECO:0000256" key="6">
    <source>
        <dbReference type="ARBA" id="ARBA00022553"/>
    </source>
</evidence>
<reference evidence="18 19" key="1">
    <citation type="submission" date="2017-09" db="EMBL/GenBank/DDBJ databases">
        <authorList>
            <person name="Ehlers B."/>
            <person name="Leendertz F.H."/>
        </authorList>
    </citation>
    <scope>NUCLEOTIDE SEQUENCE [LARGE SCALE GENOMIC DNA]</scope>
    <source>
        <strain evidence="18 19">CGMCC 1.10978</strain>
    </source>
</reference>
<dbReference type="Pfam" id="PF00672">
    <property type="entry name" value="HAMP"/>
    <property type="match status" value="1"/>
</dbReference>
<evidence type="ECO:0000256" key="8">
    <source>
        <dbReference type="ARBA" id="ARBA00022692"/>
    </source>
</evidence>
<feature type="domain" description="Histidine kinase" evidence="16">
    <location>
        <begin position="229"/>
        <end position="421"/>
    </location>
</feature>
<evidence type="ECO:0000256" key="14">
    <source>
        <dbReference type="ARBA" id="ARBA00023136"/>
    </source>
</evidence>
<keyword evidence="10 18" id="KW-0418">Kinase</keyword>
<evidence type="ECO:0000256" key="5">
    <source>
        <dbReference type="ARBA" id="ARBA00022519"/>
    </source>
</evidence>
<comment type="subcellular location">
    <subcellularLocation>
        <location evidence="2">Cell inner membrane</location>
        <topology evidence="2">Multi-pass membrane protein</topology>
    </subcellularLocation>
</comment>
<dbReference type="SMART" id="SM00387">
    <property type="entry name" value="HATPase_c"/>
    <property type="match status" value="1"/>
</dbReference>
<dbReference type="SUPFAM" id="SSF47384">
    <property type="entry name" value="Homodimeric domain of signal transducing histidine kinase"/>
    <property type="match status" value="1"/>
</dbReference>
<dbReference type="GO" id="GO:0000155">
    <property type="term" value="F:phosphorelay sensor kinase activity"/>
    <property type="evidence" value="ECO:0007669"/>
    <property type="project" value="InterPro"/>
</dbReference>
<dbReference type="PANTHER" id="PTHR44936:SF5">
    <property type="entry name" value="SENSOR HISTIDINE KINASE ENVZ"/>
    <property type="match status" value="1"/>
</dbReference>
<dbReference type="PROSITE" id="PS50885">
    <property type="entry name" value="HAMP"/>
    <property type="match status" value="1"/>
</dbReference>
<dbReference type="EC" id="2.7.13.3" evidence="3"/>
<dbReference type="InterPro" id="IPR050980">
    <property type="entry name" value="2C_sensor_his_kinase"/>
</dbReference>
<keyword evidence="4" id="KW-1003">Cell membrane</keyword>
<dbReference type="Gene3D" id="1.10.287.130">
    <property type="match status" value="1"/>
</dbReference>
<keyword evidence="9" id="KW-0547">Nucleotide-binding</keyword>
<dbReference type="InterPro" id="IPR004358">
    <property type="entry name" value="Sig_transdc_His_kin-like_C"/>
</dbReference>
<dbReference type="InterPro" id="IPR036097">
    <property type="entry name" value="HisK_dim/P_sf"/>
</dbReference>
<dbReference type="Proteomes" id="UP000219374">
    <property type="component" value="Unassembled WGS sequence"/>
</dbReference>
<dbReference type="GO" id="GO:0005886">
    <property type="term" value="C:plasma membrane"/>
    <property type="evidence" value="ECO:0007669"/>
    <property type="project" value="UniProtKB-SubCell"/>
</dbReference>
<dbReference type="InterPro" id="IPR003661">
    <property type="entry name" value="HisK_dim/P_dom"/>
</dbReference>
<evidence type="ECO:0000256" key="15">
    <source>
        <dbReference type="SAM" id="Phobius"/>
    </source>
</evidence>
<feature type="domain" description="HAMP" evidence="17">
    <location>
        <begin position="169"/>
        <end position="221"/>
    </location>
</feature>
<evidence type="ECO:0000256" key="11">
    <source>
        <dbReference type="ARBA" id="ARBA00022840"/>
    </source>
</evidence>
<evidence type="ECO:0000256" key="2">
    <source>
        <dbReference type="ARBA" id="ARBA00004429"/>
    </source>
</evidence>
<protein>
    <recommendedName>
        <fullName evidence="3">histidine kinase</fullName>
        <ecNumber evidence="3">2.7.13.3</ecNumber>
    </recommendedName>
</protein>
<dbReference type="InterPro" id="IPR005467">
    <property type="entry name" value="His_kinase_dom"/>
</dbReference>
<dbReference type="InterPro" id="IPR003660">
    <property type="entry name" value="HAMP_dom"/>
</dbReference>
<keyword evidence="5" id="KW-0997">Cell inner membrane</keyword>
<evidence type="ECO:0000256" key="10">
    <source>
        <dbReference type="ARBA" id="ARBA00022777"/>
    </source>
</evidence>
<keyword evidence="12 15" id="KW-1133">Transmembrane helix</keyword>
<dbReference type="Pfam" id="PF02518">
    <property type="entry name" value="HATPase_c"/>
    <property type="match status" value="1"/>
</dbReference>
<feature type="transmembrane region" description="Helical" evidence="15">
    <location>
        <begin position="12"/>
        <end position="31"/>
    </location>
</feature>
<dbReference type="InterPro" id="IPR036890">
    <property type="entry name" value="HATPase_C_sf"/>
</dbReference>
<dbReference type="CDD" id="cd00082">
    <property type="entry name" value="HisKA"/>
    <property type="match status" value="1"/>
</dbReference>
<sequence length="421" mass="45762">MRLPLPRSLFGQLALVIGLVLTGAGVLALLLGRELATRPAAEQMLRAMQGFADVVEALDRHQPHAQTVRQLREAGLEVRESAPPEQRPRLAPLIRELREQAQGRLGPGRELRVARSGRTNEVWLKLHTREPLWVSFTHERRGAGVRRFSALLLLGCVALVWLAAAYFARRLVLPLRRLAQAAPAIARGDPPPPSHARDPREVAELAQALDRASCDVRAAAEERAFLLAGISHDLRTPLTRVQYAMELLPGTDPELRLGIQRDIDEIDAILSQFITYARDGRDESSEALDLAEICRNALAASPASWDAELPASAPLHGKPMALLRAVENLIVNAQRHAAPPFALRLWSEGDAWVVEVSDHGPGLGAEAAERALQPFVHDSGQGGSGLGLPIVERVARQHGGSLQLLPNGPHGLLAVLRLRGA</sequence>